<dbReference type="STRING" id="1518501.CQ10_17340"/>
<gene>
    <name evidence="2" type="ORF">CP49_10065</name>
</gene>
<name>A0A0R3LEH7_9BRAD</name>
<sequence length="173" mass="19117">MRSTALTRIAVGVVIERCKAKSPWLDFLWRPISVLVGTPSATPWTQIGQEGDATTFYAGEAAIELHRTETANYRDNLSSGTPALWVVLRPRPTNSSRPAFNILMVTADPSEGEALTDAGNDLVATVPMPASIIETIELFIAEHHVERPFNKRQRDRGEPRVPGHRSENTENSK</sequence>
<reference evidence="2 3" key="1">
    <citation type="submission" date="2014-03" db="EMBL/GenBank/DDBJ databases">
        <title>Bradyrhizobium valentinum sp. nov., isolated from effective nodules of Lupinus mariae-josephae, a lupine endemic of basic-lime soils in Eastern Spain.</title>
        <authorList>
            <person name="Duran D."/>
            <person name="Rey L."/>
            <person name="Navarro A."/>
            <person name="Busquets A."/>
            <person name="Imperial J."/>
            <person name="Ruiz-Argueso T."/>
        </authorList>
    </citation>
    <scope>NUCLEOTIDE SEQUENCE [LARGE SCALE GENOMIC DNA]</scope>
    <source>
        <strain evidence="2 3">LmjM3</strain>
    </source>
</reference>
<feature type="compositionally biased region" description="Basic and acidic residues" evidence="1">
    <location>
        <begin position="155"/>
        <end position="173"/>
    </location>
</feature>
<dbReference type="AlphaFoldDB" id="A0A0R3LEH7"/>
<dbReference type="Pfam" id="PF11749">
    <property type="entry name" value="DUF3305"/>
    <property type="match status" value="1"/>
</dbReference>
<dbReference type="EMBL" id="LLXX01000141">
    <property type="protein sequence ID" value="KRR03366.1"/>
    <property type="molecule type" value="Genomic_DNA"/>
</dbReference>
<comment type="caution">
    <text evidence="2">The sequence shown here is derived from an EMBL/GenBank/DDBJ whole genome shotgun (WGS) entry which is preliminary data.</text>
</comment>
<evidence type="ECO:0000256" key="1">
    <source>
        <dbReference type="SAM" id="MobiDB-lite"/>
    </source>
</evidence>
<dbReference type="InterPro" id="IPR021736">
    <property type="entry name" value="DUF3305"/>
</dbReference>
<dbReference type="Proteomes" id="UP000051913">
    <property type="component" value="Unassembled WGS sequence"/>
</dbReference>
<keyword evidence="3" id="KW-1185">Reference proteome</keyword>
<proteinExistence type="predicted"/>
<protein>
    <submittedName>
        <fullName evidence="2">Molybdopterin-guanine dinucleotide biosynthesis protein A</fullName>
    </submittedName>
</protein>
<accession>A0A0R3LEH7</accession>
<evidence type="ECO:0000313" key="2">
    <source>
        <dbReference type="EMBL" id="KRR03366.1"/>
    </source>
</evidence>
<organism evidence="2 3">
    <name type="scientific">Bradyrhizobium valentinum</name>
    <dbReference type="NCBI Taxonomy" id="1518501"/>
    <lineage>
        <taxon>Bacteria</taxon>
        <taxon>Pseudomonadati</taxon>
        <taxon>Pseudomonadota</taxon>
        <taxon>Alphaproteobacteria</taxon>
        <taxon>Hyphomicrobiales</taxon>
        <taxon>Nitrobacteraceae</taxon>
        <taxon>Bradyrhizobium</taxon>
    </lineage>
</organism>
<feature type="region of interest" description="Disordered" evidence="1">
    <location>
        <begin position="149"/>
        <end position="173"/>
    </location>
</feature>
<evidence type="ECO:0000313" key="3">
    <source>
        <dbReference type="Proteomes" id="UP000051913"/>
    </source>
</evidence>